<dbReference type="Proteomes" id="UP000321822">
    <property type="component" value="Unassembled WGS sequence"/>
</dbReference>
<dbReference type="Gene3D" id="3.40.50.1820">
    <property type="entry name" value="alpha/beta hydrolase"/>
    <property type="match status" value="1"/>
</dbReference>
<dbReference type="OrthoDB" id="9814831at2"/>
<dbReference type="SUPFAM" id="SSF53474">
    <property type="entry name" value="alpha/beta-Hydrolases"/>
    <property type="match status" value="1"/>
</dbReference>
<sequence length="205" mass="23417">MKKNILHIHGFNSSPLSSKAEQTRKYLAKNHPDVGFYCPQLATTPSKAITQLEQLIETHGSNTKWYLIGSSLGGYFAHYLATKYNCLAVLVNPAITPYELLHDYIGEQVNPYTEEVYQVSEDHMHQLKALEKTAPTIDCKEKNNYLVMVQTGDEVLNYQQAVEKYQHCRLIVQEGGDHSFINFDNCLPNISDFFQLDSTKRINSR</sequence>
<evidence type="ECO:0000313" key="2">
    <source>
        <dbReference type="Proteomes" id="UP000321822"/>
    </source>
</evidence>
<keyword evidence="2" id="KW-1185">Reference proteome</keyword>
<dbReference type="PANTHER" id="PTHR35602">
    <property type="entry name" value="ESTERASE YQIA-RELATED"/>
    <property type="match status" value="1"/>
</dbReference>
<dbReference type="Pfam" id="PF05728">
    <property type="entry name" value="UPF0227"/>
    <property type="match status" value="1"/>
</dbReference>
<protein>
    <submittedName>
        <fullName evidence="1">Esterase YqiA</fullName>
    </submittedName>
</protein>
<organism evidence="1 2">
    <name type="scientific">Colwellia demingiae</name>
    <dbReference type="NCBI Taxonomy" id="89401"/>
    <lineage>
        <taxon>Bacteria</taxon>
        <taxon>Pseudomonadati</taxon>
        <taxon>Pseudomonadota</taxon>
        <taxon>Gammaproteobacteria</taxon>
        <taxon>Alteromonadales</taxon>
        <taxon>Colwelliaceae</taxon>
        <taxon>Colwellia</taxon>
    </lineage>
</organism>
<dbReference type="AlphaFoldDB" id="A0A5C6QIU1"/>
<accession>A0A5C6QIU1</accession>
<name>A0A5C6QIU1_9GAMM</name>
<reference evidence="1 2" key="1">
    <citation type="submission" date="2019-07" db="EMBL/GenBank/DDBJ databases">
        <title>Genomes of sea-ice associated Colwellia species.</title>
        <authorList>
            <person name="Bowman J.P."/>
        </authorList>
    </citation>
    <scope>NUCLEOTIDE SEQUENCE [LARGE SCALE GENOMIC DNA]</scope>
    <source>
        <strain evidence="1 2">ACAM 459</strain>
    </source>
</reference>
<dbReference type="RefSeq" id="WP_146787076.1">
    <property type="nucleotide sequence ID" value="NZ_VOLT01000004.1"/>
</dbReference>
<dbReference type="EMBL" id="VOLT01000004">
    <property type="protein sequence ID" value="TWX68789.1"/>
    <property type="molecule type" value="Genomic_DNA"/>
</dbReference>
<dbReference type="InterPro" id="IPR029058">
    <property type="entry name" value="AB_hydrolase_fold"/>
</dbReference>
<evidence type="ECO:0000313" key="1">
    <source>
        <dbReference type="EMBL" id="TWX68789.1"/>
    </source>
</evidence>
<dbReference type="InterPro" id="IPR008886">
    <property type="entry name" value="UPF0227/Esterase_YqiA"/>
</dbReference>
<gene>
    <name evidence="1" type="ORF">ESZ36_09965</name>
</gene>
<comment type="caution">
    <text evidence="1">The sequence shown here is derived from an EMBL/GenBank/DDBJ whole genome shotgun (WGS) entry which is preliminary data.</text>
</comment>
<dbReference type="PANTHER" id="PTHR35602:SF3">
    <property type="entry name" value="ESTERASE YQIA"/>
    <property type="match status" value="1"/>
</dbReference>
<proteinExistence type="predicted"/>